<comment type="caution">
    <text evidence="17">The sequence shown here is derived from an EMBL/GenBank/DDBJ whole genome shotgun (WGS) entry which is preliminary data.</text>
</comment>
<evidence type="ECO:0000256" key="10">
    <source>
        <dbReference type="ARBA" id="ARBA00048305"/>
    </source>
</evidence>
<feature type="coiled-coil region" evidence="14">
    <location>
        <begin position="451"/>
        <end position="478"/>
    </location>
</feature>
<evidence type="ECO:0000256" key="2">
    <source>
        <dbReference type="ARBA" id="ARBA00004950"/>
    </source>
</evidence>
<evidence type="ECO:0000256" key="8">
    <source>
        <dbReference type="ARBA" id="ARBA00022827"/>
    </source>
</evidence>
<dbReference type="InterPro" id="IPR036188">
    <property type="entry name" value="FAD/NAD-bd_sf"/>
</dbReference>
<feature type="domain" description="FAD-dependent oxidoreductase 2 FAD-binding" evidence="15">
    <location>
        <begin position="8"/>
        <end position="390"/>
    </location>
</feature>
<dbReference type="AlphaFoldDB" id="A0A918KNM2"/>
<sequence length="533" mass="58889">MPSRLSADVLVIGTGAAGLTLALSLPRHLNIYLICKGKLGSGSTAWAQGGVAGVLDQVDSVDDHVSDTLTAGGGLCEPKAVRHTVERSTAAIQWLIDQGVPFTHEDGSDVDYHLTREGGHSHRRIIHAADATGRAISETLVERVQQRANIHVLEDHVAVDLITRRKALPGQDDPNRCLGAYVLDKSRDRVITVGARATVLASGGASKVYLFTSNPDGATGDGIAMAWRAGCRVVNMEFNQFHPTCLYHPKAKSFLISEAVRGEGGRLILPDGQRFMPRFDDRGELAPRDVVARAIDHEMKRLGADHLYLDISHKPADFIRNHFPTIYERCLSYGIDMTREPIPVVPAAHYTCGGIRTDVQARTDLDGLYAAGECAYTGLHGANRLASNSLLECIVYAQAAAEHILSEALPEPDADRLPLWDESRVSDSDEKVVISHNWDEIRRFMWDYVGIVRTDKRLERARRRVQLLKQEIQEYYANFRITADLLELRNLAVVAELIIESALSRKESRGLHYTLTYPTQQETAEITVLSPLN</sequence>
<evidence type="ECO:0000256" key="13">
    <source>
        <dbReference type="RuleBase" id="RU362049"/>
    </source>
</evidence>
<evidence type="ECO:0000256" key="9">
    <source>
        <dbReference type="ARBA" id="ARBA00023002"/>
    </source>
</evidence>
<dbReference type="InterPro" id="IPR037099">
    <property type="entry name" value="Fum_R/Succ_DH_flav-like_C_sf"/>
</dbReference>
<evidence type="ECO:0000256" key="11">
    <source>
        <dbReference type="NCBIfam" id="TIGR00551"/>
    </source>
</evidence>
<dbReference type="EMBL" id="BMXR01000013">
    <property type="protein sequence ID" value="GGX69780.1"/>
    <property type="molecule type" value="Genomic_DNA"/>
</dbReference>
<comment type="pathway">
    <text evidence="2 13">Cofactor biosynthesis; NAD(+) biosynthesis; iminoaspartate from L-aspartate (oxidase route): step 1/1.</text>
</comment>
<dbReference type="Gene3D" id="1.20.58.100">
    <property type="entry name" value="Fumarate reductase/succinate dehydrogenase flavoprotein-like, C-terminal domain"/>
    <property type="match status" value="1"/>
</dbReference>
<dbReference type="RefSeq" id="WP_189612388.1">
    <property type="nucleotide sequence ID" value="NZ_BMXR01000013.1"/>
</dbReference>
<dbReference type="SUPFAM" id="SSF56425">
    <property type="entry name" value="Succinate dehydrogenase/fumarate reductase flavoprotein, catalytic domain"/>
    <property type="match status" value="1"/>
</dbReference>
<dbReference type="Gene3D" id="3.50.50.60">
    <property type="entry name" value="FAD/NAD(P)-binding domain"/>
    <property type="match status" value="1"/>
</dbReference>
<keyword evidence="9 13" id="KW-0560">Oxidoreductase</keyword>
<name>A0A918KNM2_9GAMM</name>
<evidence type="ECO:0000256" key="6">
    <source>
        <dbReference type="ARBA" id="ARBA00022630"/>
    </source>
</evidence>
<evidence type="ECO:0000256" key="7">
    <source>
        <dbReference type="ARBA" id="ARBA00022642"/>
    </source>
</evidence>
<keyword evidence="14" id="KW-0175">Coiled coil</keyword>
<keyword evidence="6 13" id="KW-0285">Flavoprotein</keyword>
<comment type="subcellular location">
    <subcellularLocation>
        <location evidence="13">Cytoplasm</location>
    </subcellularLocation>
</comment>
<proteinExistence type="inferred from homology"/>
<comment type="function">
    <text evidence="13">Catalyzes the oxidation of L-aspartate to iminoaspartate.</text>
</comment>
<dbReference type="InterPro" id="IPR015939">
    <property type="entry name" value="Fum_Rdtase/Succ_DH_flav-like_C"/>
</dbReference>
<reference evidence="17" key="1">
    <citation type="journal article" date="2014" name="Int. J. Syst. Evol. Microbiol.">
        <title>Complete genome sequence of Corynebacterium casei LMG S-19264T (=DSM 44701T), isolated from a smear-ripened cheese.</title>
        <authorList>
            <consortium name="US DOE Joint Genome Institute (JGI-PGF)"/>
            <person name="Walter F."/>
            <person name="Albersmeier A."/>
            <person name="Kalinowski J."/>
            <person name="Ruckert C."/>
        </authorList>
    </citation>
    <scope>NUCLEOTIDE SEQUENCE</scope>
    <source>
        <strain evidence="17">KCTC 22169</strain>
    </source>
</reference>
<dbReference type="InterPro" id="IPR003953">
    <property type="entry name" value="FAD-dep_OxRdtase_2_FAD-bd"/>
</dbReference>
<dbReference type="InterPro" id="IPR005288">
    <property type="entry name" value="NadB"/>
</dbReference>
<dbReference type="Gene3D" id="3.90.700.10">
    <property type="entry name" value="Succinate dehydrogenase/fumarate reductase flavoprotein, catalytic domain"/>
    <property type="match status" value="1"/>
</dbReference>
<dbReference type="FunFam" id="3.90.700.10:FF:000002">
    <property type="entry name" value="L-aspartate oxidase"/>
    <property type="match status" value="1"/>
</dbReference>
<dbReference type="InterPro" id="IPR027477">
    <property type="entry name" value="Succ_DH/fumarate_Rdtase_cat_sf"/>
</dbReference>
<dbReference type="Proteomes" id="UP000626148">
    <property type="component" value="Unassembled WGS sequence"/>
</dbReference>
<dbReference type="PANTHER" id="PTHR42716:SF2">
    <property type="entry name" value="L-ASPARTATE OXIDASE, CHLOROPLASTIC"/>
    <property type="match status" value="1"/>
</dbReference>
<dbReference type="PRINTS" id="PR00368">
    <property type="entry name" value="FADPNR"/>
</dbReference>
<dbReference type="FunFam" id="1.20.58.100:FF:000002">
    <property type="entry name" value="L-aspartate oxidase"/>
    <property type="match status" value="1"/>
</dbReference>
<dbReference type="NCBIfam" id="TIGR00551">
    <property type="entry name" value="nadB"/>
    <property type="match status" value="1"/>
</dbReference>
<feature type="domain" description="Fumarate reductase/succinate dehydrogenase flavoprotein-like C-terminal" evidence="16">
    <location>
        <begin position="439"/>
        <end position="522"/>
    </location>
</feature>
<evidence type="ECO:0000313" key="18">
    <source>
        <dbReference type="Proteomes" id="UP000626148"/>
    </source>
</evidence>
<dbReference type="EC" id="1.4.3.16" evidence="4 11"/>
<evidence type="ECO:0000259" key="15">
    <source>
        <dbReference type="Pfam" id="PF00890"/>
    </source>
</evidence>
<evidence type="ECO:0000256" key="1">
    <source>
        <dbReference type="ARBA" id="ARBA00001974"/>
    </source>
</evidence>
<accession>A0A918KNM2</accession>
<dbReference type="PANTHER" id="PTHR42716">
    <property type="entry name" value="L-ASPARTATE OXIDASE"/>
    <property type="match status" value="1"/>
</dbReference>
<feature type="active site" description="Proton acceptor" evidence="12">
    <location>
        <position position="288"/>
    </location>
</feature>
<gene>
    <name evidence="17" type="primary">nadB</name>
    <name evidence="17" type="ORF">GCM10007392_41720</name>
</gene>
<reference evidence="17" key="2">
    <citation type="submission" date="2020-09" db="EMBL/GenBank/DDBJ databases">
        <authorList>
            <person name="Sun Q."/>
            <person name="Kim S."/>
        </authorList>
    </citation>
    <scope>NUCLEOTIDE SEQUENCE</scope>
    <source>
        <strain evidence="17">KCTC 22169</strain>
    </source>
</reference>
<dbReference type="GO" id="GO:0008734">
    <property type="term" value="F:L-aspartate oxidase activity"/>
    <property type="evidence" value="ECO:0007669"/>
    <property type="project" value="UniProtKB-UniRule"/>
</dbReference>
<dbReference type="Pfam" id="PF00890">
    <property type="entry name" value="FAD_binding_2"/>
    <property type="match status" value="1"/>
</dbReference>
<evidence type="ECO:0000256" key="12">
    <source>
        <dbReference type="PIRSR" id="PIRSR000171-1"/>
    </source>
</evidence>
<keyword evidence="18" id="KW-1185">Reference proteome</keyword>
<dbReference type="PIRSF" id="PIRSF000171">
    <property type="entry name" value="SDHA_APRA_LASPO"/>
    <property type="match status" value="1"/>
</dbReference>
<dbReference type="SUPFAM" id="SSF51905">
    <property type="entry name" value="FAD/NAD(P)-binding domain"/>
    <property type="match status" value="1"/>
</dbReference>
<evidence type="ECO:0000313" key="17">
    <source>
        <dbReference type="EMBL" id="GGX69780.1"/>
    </source>
</evidence>
<protein>
    <recommendedName>
        <fullName evidence="5 11">L-aspartate oxidase</fullName>
        <ecNumber evidence="4 11">1.4.3.16</ecNumber>
    </recommendedName>
</protein>
<evidence type="ECO:0000256" key="5">
    <source>
        <dbReference type="ARBA" id="ARBA00021901"/>
    </source>
</evidence>
<evidence type="ECO:0000256" key="14">
    <source>
        <dbReference type="SAM" id="Coils"/>
    </source>
</evidence>
<evidence type="ECO:0000259" key="16">
    <source>
        <dbReference type="Pfam" id="PF02910"/>
    </source>
</evidence>
<dbReference type="GO" id="GO:0005737">
    <property type="term" value="C:cytoplasm"/>
    <property type="evidence" value="ECO:0007669"/>
    <property type="project" value="UniProtKB-SubCell"/>
</dbReference>
<keyword evidence="8 13" id="KW-0274">FAD</keyword>
<dbReference type="NCBIfam" id="NF006567">
    <property type="entry name" value="PRK09077.1"/>
    <property type="match status" value="1"/>
</dbReference>
<evidence type="ECO:0000256" key="3">
    <source>
        <dbReference type="ARBA" id="ARBA00008562"/>
    </source>
</evidence>
<organism evidence="17 18">
    <name type="scientific">Saccharospirillum salsuginis</name>
    <dbReference type="NCBI Taxonomy" id="418750"/>
    <lineage>
        <taxon>Bacteria</taxon>
        <taxon>Pseudomonadati</taxon>
        <taxon>Pseudomonadota</taxon>
        <taxon>Gammaproteobacteria</taxon>
        <taxon>Oceanospirillales</taxon>
        <taxon>Saccharospirillaceae</taxon>
        <taxon>Saccharospirillum</taxon>
    </lineage>
</organism>
<comment type="similarity">
    <text evidence="3 13">Belongs to the FAD-dependent oxidoreductase 2 family. NadB subfamily.</text>
</comment>
<dbReference type="GO" id="GO:0034628">
    <property type="term" value="P:'de novo' NAD+ biosynthetic process from L-aspartate"/>
    <property type="evidence" value="ECO:0007669"/>
    <property type="project" value="TreeGrafter"/>
</dbReference>
<dbReference type="SUPFAM" id="SSF46977">
    <property type="entry name" value="Succinate dehydrogenase/fumarate reductase flavoprotein C-terminal domain"/>
    <property type="match status" value="1"/>
</dbReference>
<comment type="cofactor">
    <cofactor evidence="1 13">
        <name>FAD</name>
        <dbReference type="ChEBI" id="CHEBI:57692"/>
    </cofactor>
</comment>
<comment type="catalytic activity">
    <reaction evidence="10">
        <text>L-aspartate + O2 = iminosuccinate + H2O2</text>
        <dbReference type="Rhea" id="RHEA:25876"/>
        <dbReference type="ChEBI" id="CHEBI:15379"/>
        <dbReference type="ChEBI" id="CHEBI:16240"/>
        <dbReference type="ChEBI" id="CHEBI:29991"/>
        <dbReference type="ChEBI" id="CHEBI:77875"/>
        <dbReference type="EC" id="1.4.3.16"/>
    </reaction>
    <physiologicalReaction direction="left-to-right" evidence="10">
        <dbReference type="Rhea" id="RHEA:25877"/>
    </physiologicalReaction>
</comment>
<evidence type="ECO:0000256" key="4">
    <source>
        <dbReference type="ARBA" id="ARBA00012173"/>
    </source>
</evidence>
<dbReference type="Pfam" id="PF02910">
    <property type="entry name" value="Succ_DH_flav_C"/>
    <property type="match status" value="1"/>
</dbReference>
<keyword evidence="7 13" id="KW-0662">Pyridine nucleotide biosynthesis</keyword>